<organism evidence="8 9">
    <name type="scientific">Plesiocystis pacifica SIR-1</name>
    <dbReference type="NCBI Taxonomy" id="391625"/>
    <lineage>
        <taxon>Bacteria</taxon>
        <taxon>Pseudomonadati</taxon>
        <taxon>Myxococcota</taxon>
        <taxon>Polyangia</taxon>
        <taxon>Nannocystales</taxon>
        <taxon>Nannocystaceae</taxon>
        <taxon>Plesiocystis</taxon>
    </lineage>
</organism>
<keyword evidence="2" id="KW-0732">Signal</keyword>
<feature type="transmembrane region" description="Helical" evidence="6">
    <location>
        <begin position="357"/>
        <end position="379"/>
    </location>
</feature>
<comment type="similarity">
    <text evidence="1">Belongs to the leucine-binding protein family.</text>
</comment>
<evidence type="ECO:0000313" key="8">
    <source>
        <dbReference type="EMBL" id="EDM81648.1"/>
    </source>
</evidence>
<dbReference type="InterPro" id="IPR008271">
    <property type="entry name" value="Ser/Thr_kinase_AS"/>
</dbReference>
<keyword evidence="4 5" id="KW-0067">ATP-binding</keyword>
<keyword evidence="6" id="KW-0812">Transmembrane</keyword>
<dbReference type="Gene3D" id="1.10.510.10">
    <property type="entry name" value="Transferase(Phosphotransferase) domain 1"/>
    <property type="match status" value="1"/>
</dbReference>
<accession>A6FXR0</accession>
<dbReference type="SUPFAM" id="SSF56112">
    <property type="entry name" value="Protein kinase-like (PK-like)"/>
    <property type="match status" value="1"/>
</dbReference>
<dbReference type="PANTHER" id="PTHR47235">
    <property type="entry name" value="BLR6548 PROTEIN"/>
    <property type="match status" value="1"/>
</dbReference>
<keyword evidence="3 5" id="KW-0547">Nucleotide-binding</keyword>
<dbReference type="EMBL" id="ABCS01000002">
    <property type="protein sequence ID" value="EDM81648.1"/>
    <property type="molecule type" value="Genomic_DNA"/>
</dbReference>
<dbReference type="STRING" id="391625.PPSIR1_22064"/>
<dbReference type="eggNOG" id="COG0515">
    <property type="taxonomic scope" value="Bacteria"/>
</dbReference>
<dbReference type="InterPro" id="IPR011009">
    <property type="entry name" value="Kinase-like_dom_sf"/>
</dbReference>
<keyword evidence="6" id="KW-0472">Membrane</keyword>
<dbReference type="InterPro" id="IPR017441">
    <property type="entry name" value="Protein_kinase_ATP_BS"/>
</dbReference>
<dbReference type="GO" id="GO:0004674">
    <property type="term" value="F:protein serine/threonine kinase activity"/>
    <property type="evidence" value="ECO:0007669"/>
    <property type="project" value="UniProtKB-KW"/>
</dbReference>
<feature type="binding site" evidence="5">
    <location>
        <position position="82"/>
    </location>
    <ligand>
        <name>ATP</name>
        <dbReference type="ChEBI" id="CHEBI:30616"/>
    </ligand>
</feature>
<evidence type="ECO:0000256" key="6">
    <source>
        <dbReference type="SAM" id="Phobius"/>
    </source>
</evidence>
<protein>
    <submittedName>
        <fullName evidence="8">Serine/threonine protein kinase</fullName>
    </submittedName>
</protein>
<reference evidence="8 9" key="1">
    <citation type="submission" date="2007-06" db="EMBL/GenBank/DDBJ databases">
        <authorList>
            <person name="Shimkets L."/>
            <person name="Ferriera S."/>
            <person name="Johnson J."/>
            <person name="Kravitz S."/>
            <person name="Beeson K."/>
            <person name="Sutton G."/>
            <person name="Rogers Y.-H."/>
            <person name="Friedman R."/>
            <person name="Frazier M."/>
            <person name="Venter J.C."/>
        </authorList>
    </citation>
    <scope>NUCLEOTIDE SEQUENCE [LARGE SCALE GENOMIC DNA]</scope>
    <source>
        <strain evidence="8 9">SIR-1</strain>
    </source>
</reference>
<comment type="caution">
    <text evidence="8">The sequence shown here is derived from an EMBL/GenBank/DDBJ whole genome shotgun (WGS) entry which is preliminary data.</text>
</comment>
<proteinExistence type="inferred from homology"/>
<evidence type="ECO:0000256" key="4">
    <source>
        <dbReference type="ARBA" id="ARBA00022840"/>
    </source>
</evidence>
<dbReference type="Pfam" id="PF00069">
    <property type="entry name" value="Pkinase"/>
    <property type="match status" value="1"/>
</dbReference>
<dbReference type="Gene3D" id="3.40.50.2300">
    <property type="match status" value="2"/>
</dbReference>
<evidence type="ECO:0000256" key="2">
    <source>
        <dbReference type="ARBA" id="ARBA00022729"/>
    </source>
</evidence>
<dbReference type="Gene3D" id="3.30.200.20">
    <property type="entry name" value="Phosphorylase Kinase, domain 1"/>
    <property type="match status" value="1"/>
</dbReference>
<dbReference type="OrthoDB" id="7337537at2"/>
<keyword evidence="8" id="KW-0418">Kinase</keyword>
<sequence length="745" mass="79851">MAAEAPRESSRSRYCPLCEAVYESGDTCPVDGATLVIEAQADPLLGSVIGDAYQIESFIGSGGMGRVYRGTQLSLDRPVAIKVMRLERSADPAMVRRFLREVRLSSRLDHPNIVRVIDGGNTREGRCYLIMELLEGVTLGDYVPEGGLRWEEVRELFGQLCSGVQAFHRAGLVHRDLKPNNVLLVDDGDGGRRVKIFDFGLARDLDPDTTGLTAEGEFLGTPGYVAPEQMSSGEVTLQTDVYALGAVLYFMLTKRSAFPGKTGPAVVMNQLAGNSAELRIGAQGVPRGLDAVMARALELDIEDRFDSVEALIEALIGVDQDMPRRERSGLGPWLDTGKIAATRGGASKQRAPLSRRAVLMGLGGLGAAIGMGVGVAIQLRSKPIRLGMSGALSGPAGGVGRGVAEGLEVRFAQANEAGELGRGRPIELEVLDDGYESERARANVERFAKDKLAVVGCVGTRTTAASLELVNAAGLPMIGSHSGARHLRHDPPDRYVFNYRAGYGREAQALVQHFRRREKIPPTGFAVLAQDDSYGESGLDGIRRALAADGFHDFDAIQVARYPSNTMDVHAALEAVSARSQVQVVLLVAAYRAAAQFVADLSRLDDAPRCAGISPIAGKLFVDELRALGGNPEGMLITQVVPHPESSANGVLRYREALAAHRPGATPSFVSLEGYIVGDMVVEALRRSGRSDDREALVEALESFDAVDFGFGARLSFSASDHQGSERVWATRIDAAGRLLDFELS</sequence>
<evidence type="ECO:0000256" key="3">
    <source>
        <dbReference type="ARBA" id="ARBA00022741"/>
    </source>
</evidence>
<dbReference type="CDD" id="cd14014">
    <property type="entry name" value="STKc_PknB_like"/>
    <property type="match status" value="1"/>
</dbReference>
<dbReference type="GO" id="GO:0005524">
    <property type="term" value="F:ATP binding"/>
    <property type="evidence" value="ECO:0007669"/>
    <property type="project" value="UniProtKB-UniRule"/>
</dbReference>
<evidence type="ECO:0000313" key="9">
    <source>
        <dbReference type="Proteomes" id="UP000005801"/>
    </source>
</evidence>
<evidence type="ECO:0000256" key="5">
    <source>
        <dbReference type="PROSITE-ProRule" id="PRU10141"/>
    </source>
</evidence>
<dbReference type="Pfam" id="PF13458">
    <property type="entry name" value="Peripla_BP_6"/>
    <property type="match status" value="1"/>
</dbReference>
<dbReference type="SUPFAM" id="SSF53822">
    <property type="entry name" value="Periplasmic binding protein-like I"/>
    <property type="match status" value="1"/>
</dbReference>
<feature type="domain" description="Protein kinase" evidence="7">
    <location>
        <begin position="53"/>
        <end position="316"/>
    </location>
</feature>
<evidence type="ECO:0000256" key="1">
    <source>
        <dbReference type="ARBA" id="ARBA00010062"/>
    </source>
</evidence>
<gene>
    <name evidence="8" type="ORF">PPSIR1_22064</name>
</gene>
<dbReference type="CDD" id="cd19978">
    <property type="entry name" value="PBP1_ABC_ligand_binding-like"/>
    <property type="match status" value="1"/>
</dbReference>
<dbReference type="SMART" id="SM00220">
    <property type="entry name" value="S_TKc"/>
    <property type="match status" value="1"/>
</dbReference>
<keyword evidence="9" id="KW-1185">Reference proteome</keyword>
<dbReference type="InterPro" id="IPR028081">
    <property type="entry name" value="Leu-bd"/>
</dbReference>
<keyword evidence="6" id="KW-1133">Transmembrane helix</keyword>
<name>A6FXR0_9BACT</name>
<dbReference type="PROSITE" id="PS00107">
    <property type="entry name" value="PROTEIN_KINASE_ATP"/>
    <property type="match status" value="1"/>
</dbReference>
<evidence type="ECO:0000259" key="7">
    <source>
        <dbReference type="PROSITE" id="PS50011"/>
    </source>
</evidence>
<dbReference type="AlphaFoldDB" id="A6FXR0"/>
<keyword evidence="8" id="KW-0808">Transferase</keyword>
<keyword evidence="8" id="KW-0723">Serine/threonine-protein kinase</keyword>
<dbReference type="Proteomes" id="UP000005801">
    <property type="component" value="Unassembled WGS sequence"/>
</dbReference>
<dbReference type="PROSITE" id="PS00108">
    <property type="entry name" value="PROTEIN_KINASE_ST"/>
    <property type="match status" value="1"/>
</dbReference>
<dbReference type="eggNOG" id="COG0683">
    <property type="taxonomic scope" value="Bacteria"/>
</dbReference>
<dbReference type="PROSITE" id="PS50011">
    <property type="entry name" value="PROTEIN_KINASE_DOM"/>
    <property type="match status" value="1"/>
</dbReference>
<dbReference type="InterPro" id="IPR028082">
    <property type="entry name" value="Peripla_BP_I"/>
</dbReference>
<dbReference type="InterPro" id="IPR000719">
    <property type="entry name" value="Prot_kinase_dom"/>
</dbReference>
<dbReference type="PANTHER" id="PTHR47235:SF1">
    <property type="entry name" value="BLR6548 PROTEIN"/>
    <property type="match status" value="1"/>
</dbReference>